<dbReference type="PANTHER" id="PTHR43201">
    <property type="entry name" value="ACYL-COA SYNTHETASE"/>
    <property type="match status" value="1"/>
</dbReference>
<dbReference type="AlphaFoldDB" id="A0A7S0RGM9"/>
<feature type="domain" description="AMP-dependent synthetase/ligase" evidence="3">
    <location>
        <begin position="7"/>
        <end position="401"/>
    </location>
</feature>
<dbReference type="Gene3D" id="3.40.50.12780">
    <property type="entry name" value="N-terminal domain of ligase-like"/>
    <property type="match status" value="1"/>
</dbReference>
<organism evidence="5">
    <name type="scientific">Pyramimonas obovata</name>
    <dbReference type="NCBI Taxonomy" id="1411642"/>
    <lineage>
        <taxon>Eukaryota</taxon>
        <taxon>Viridiplantae</taxon>
        <taxon>Chlorophyta</taxon>
        <taxon>Pyramimonadophyceae</taxon>
        <taxon>Pyramimonadales</taxon>
        <taxon>Pyramimonadaceae</taxon>
        <taxon>Pyramimonas</taxon>
        <taxon>Pyramimonas incertae sedis</taxon>
    </lineage>
</organism>
<dbReference type="GO" id="GO:0031956">
    <property type="term" value="F:medium-chain fatty acid-CoA ligase activity"/>
    <property type="evidence" value="ECO:0007669"/>
    <property type="project" value="TreeGrafter"/>
</dbReference>
<evidence type="ECO:0000256" key="1">
    <source>
        <dbReference type="ARBA" id="ARBA00006432"/>
    </source>
</evidence>
<evidence type="ECO:0000313" key="5">
    <source>
        <dbReference type="EMBL" id="CAD8676669.1"/>
    </source>
</evidence>
<evidence type="ECO:0000259" key="4">
    <source>
        <dbReference type="Pfam" id="PF13193"/>
    </source>
</evidence>
<dbReference type="EMBL" id="HBFA01026121">
    <property type="protein sequence ID" value="CAD8676669.1"/>
    <property type="molecule type" value="Transcribed_RNA"/>
</dbReference>
<accession>A0A7S0RGM9</accession>
<dbReference type="Pfam" id="PF00501">
    <property type="entry name" value="AMP-binding"/>
    <property type="match status" value="1"/>
</dbReference>
<dbReference type="Pfam" id="PF13193">
    <property type="entry name" value="AMP-binding_C"/>
    <property type="match status" value="1"/>
</dbReference>
<dbReference type="InterPro" id="IPR042099">
    <property type="entry name" value="ANL_N_sf"/>
</dbReference>
<name>A0A7S0RGM9_9CHLO</name>
<protein>
    <submittedName>
        <fullName evidence="5">Uncharacterized protein</fullName>
    </submittedName>
</protein>
<dbReference type="Gene3D" id="3.30.300.30">
    <property type="match status" value="1"/>
</dbReference>
<reference evidence="5" key="1">
    <citation type="submission" date="2021-01" db="EMBL/GenBank/DDBJ databases">
        <authorList>
            <person name="Corre E."/>
            <person name="Pelletier E."/>
            <person name="Niang G."/>
            <person name="Scheremetjew M."/>
            <person name="Finn R."/>
            <person name="Kale V."/>
            <person name="Holt S."/>
            <person name="Cochrane G."/>
            <person name="Meng A."/>
            <person name="Brown T."/>
            <person name="Cohen L."/>
        </authorList>
    </citation>
    <scope>NUCLEOTIDE SEQUENCE</scope>
    <source>
        <strain evidence="5">CCMP722</strain>
    </source>
</reference>
<dbReference type="PROSITE" id="PS00455">
    <property type="entry name" value="AMP_BINDING"/>
    <property type="match status" value="1"/>
</dbReference>
<dbReference type="InterPro" id="IPR020845">
    <property type="entry name" value="AMP-binding_CS"/>
</dbReference>
<dbReference type="CDD" id="cd05941">
    <property type="entry name" value="MCS"/>
    <property type="match status" value="1"/>
</dbReference>
<evidence type="ECO:0000259" key="3">
    <source>
        <dbReference type="Pfam" id="PF00501"/>
    </source>
</evidence>
<dbReference type="InterPro" id="IPR000873">
    <property type="entry name" value="AMP-dep_synth/lig_dom"/>
</dbReference>
<evidence type="ECO:0000256" key="2">
    <source>
        <dbReference type="SAM" id="MobiDB-lite"/>
    </source>
</evidence>
<proteinExistence type="inferred from homology"/>
<feature type="compositionally biased region" description="Acidic residues" evidence="2">
    <location>
        <begin position="368"/>
        <end position="377"/>
    </location>
</feature>
<feature type="region of interest" description="Disordered" evidence="2">
    <location>
        <begin position="363"/>
        <end position="385"/>
    </location>
</feature>
<gene>
    <name evidence="5" type="ORF">POBO1169_LOCUS13266</name>
</gene>
<dbReference type="GO" id="GO:0006631">
    <property type="term" value="P:fatty acid metabolic process"/>
    <property type="evidence" value="ECO:0007669"/>
    <property type="project" value="TreeGrafter"/>
</dbReference>
<dbReference type="SUPFAM" id="SSF56801">
    <property type="entry name" value="Acetyl-CoA synthetase-like"/>
    <property type="match status" value="1"/>
</dbReference>
<comment type="similarity">
    <text evidence="1">Belongs to the ATP-dependent AMP-binding enzyme family.</text>
</comment>
<sequence>MDALVIAKQNLDKPAVVALGSTYTYGDLLKAAGQYAIKLEEKFAGGAKQPVSDLTGPRVGVMAGPTAEYTVGMFAAWLSGGVAVPLCLSNPPIELEYNITHSSMTAVLASEQYLALLAPLCEKTGTTLIKIEKVASGRKRLRVEEGSSDNYTLTEDAGVGAAEVDLSKMKPEMGALIIYTSGTTGRPKGALHTHAGLGAQCRSLSEAWRWSSDDRIFHALPLHHIHGIVNAWLCCVFNGATVEFYPKFSPSALWKRGQEEPPLTIFMGVPTMYSFLISAYDKMSEPEQAAAVAGIRKLRLMISGSAACPVPIMNRWQELTGQTLLERYGMTEIGMALSNPYAPMAARRAGCVGAPLPGVEVRLVPNPDSDDEPEPAEDNGRDVVGPGEIRVRAPSVFKLYFGREEATAESFDAEGFFCTGDTGVCEGGVYRILGRTSVDIIKSGGFKLSALEIENHLLECAAIKECAVCGVPDDSLGEAVGLVVVYNEGLEMTDSDLRAWARDHMALYKVPKWIKVMDAIPRNAMGKVNKKQLQKTVFGSG</sequence>
<dbReference type="InterPro" id="IPR025110">
    <property type="entry name" value="AMP-bd_C"/>
</dbReference>
<dbReference type="InterPro" id="IPR045851">
    <property type="entry name" value="AMP-bd_C_sf"/>
</dbReference>
<dbReference type="PANTHER" id="PTHR43201:SF8">
    <property type="entry name" value="ACYL-COA SYNTHETASE FAMILY MEMBER 3"/>
    <property type="match status" value="1"/>
</dbReference>
<feature type="domain" description="AMP-binding enzyme C-terminal" evidence="4">
    <location>
        <begin position="452"/>
        <end position="527"/>
    </location>
</feature>